<evidence type="ECO:0000313" key="2">
    <source>
        <dbReference type="Proteomes" id="UP001144978"/>
    </source>
</evidence>
<evidence type="ECO:0000313" key="1">
    <source>
        <dbReference type="EMBL" id="KAJ2971422.1"/>
    </source>
</evidence>
<dbReference type="Proteomes" id="UP001144978">
    <property type="component" value="Unassembled WGS sequence"/>
</dbReference>
<protein>
    <submittedName>
        <fullName evidence="1">Uncharacterized protein</fullName>
    </submittedName>
</protein>
<dbReference type="EMBL" id="JANSHE010005355">
    <property type="protein sequence ID" value="KAJ2971422.1"/>
    <property type="molecule type" value="Genomic_DNA"/>
</dbReference>
<gene>
    <name evidence="1" type="ORF">NUW54_g12511</name>
</gene>
<reference evidence="1" key="1">
    <citation type="submission" date="2022-08" db="EMBL/GenBank/DDBJ databases">
        <title>Genome Sequence of Pycnoporus sanguineus.</title>
        <authorList>
            <person name="Buettner E."/>
        </authorList>
    </citation>
    <scope>NUCLEOTIDE SEQUENCE</scope>
    <source>
        <strain evidence="1">CG-C14</strain>
    </source>
</reference>
<accession>A0ACC1MWL9</accession>
<proteinExistence type="predicted"/>
<sequence>MDRDPERGSTDAVVVVVMDESEVWASGAVDASVLLLTDTTPCLLYPGLSARGPAHMLTTQGSATHIWRPQ</sequence>
<organism evidence="1 2">
    <name type="scientific">Trametes sanguinea</name>
    <dbReference type="NCBI Taxonomy" id="158606"/>
    <lineage>
        <taxon>Eukaryota</taxon>
        <taxon>Fungi</taxon>
        <taxon>Dikarya</taxon>
        <taxon>Basidiomycota</taxon>
        <taxon>Agaricomycotina</taxon>
        <taxon>Agaricomycetes</taxon>
        <taxon>Polyporales</taxon>
        <taxon>Polyporaceae</taxon>
        <taxon>Trametes</taxon>
    </lineage>
</organism>
<comment type="caution">
    <text evidence="1">The sequence shown here is derived from an EMBL/GenBank/DDBJ whole genome shotgun (WGS) entry which is preliminary data.</text>
</comment>
<name>A0ACC1MWL9_9APHY</name>
<keyword evidence="2" id="KW-1185">Reference proteome</keyword>